<dbReference type="Proteomes" id="UP000570517">
    <property type="component" value="Unassembled WGS sequence"/>
</dbReference>
<accession>A0A850PMC2</accession>
<organism evidence="1 2">
    <name type="scientific">Mycolicibacterium hippocampi</name>
    <dbReference type="NCBI Taxonomy" id="659824"/>
    <lineage>
        <taxon>Bacteria</taxon>
        <taxon>Bacillati</taxon>
        <taxon>Actinomycetota</taxon>
        <taxon>Actinomycetes</taxon>
        <taxon>Mycobacteriales</taxon>
        <taxon>Mycobacteriaceae</taxon>
        <taxon>Mycolicibacterium</taxon>
    </lineage>
</organism>
<dbReference type="CDD" id="cd02228">
    <property type="entry name" value="cupin_EutQ"/>
    <property type="match status" value="1"/>
</dbReference>
<dbReference type="Gene3D" id="2.60.120.10">
    <property type="entry name" value="Jelly Rolls"/>
    <property type="match status" value="1"/>
</dbReference>
<dbReference type="InterPro" id="IPR010424">
    <property type="entry name" value="EutQ"/>
</dbReference>
<comment type="caution">
    <text evidence="1">The sequence shown here is derived from an EMBL/GenBank/DDBJ whole genome shotgun (WGS) entry which is preliminary data.</text>
</comment>
<protein>
    <recommendedName>
        <fullName evidence="3">Ethanolamine utilization protein</fullName>
    </recommendedName>
</protein>
<keyword evidence="2" id="KW-1185">Reference proteome</keyword>
<name>A0A850PMC2_9MYCO</name>
<dbReference type="InterPro" id="IPR014710">
    <property type="entry name" value="RmlC-like_jellyroll"/>
</dbReference>
<dbReference type="AlphaFoldDB" id="A0A850PMC2"/>
<dbReference type="Pfam" id="PF06249">
    <property type="entry name" value="EutQ"/>
    <property type="match status" value="1"/>
</dbReference>
<evidence type="ECO:0000313" key="1">
    <source>
        <dbReference type="EMBL" id="NVN49454.1"/>
    </source>
</evidence>
<dbReference type="PANTHER" id="PTHR36169">
    <property type="entry name" value="ETHANOLAMINE UTILIZATION PROTEIN EUTQ"/>
    <property type="match status" value="1"/>
</dbReference>
<gene>
    <name evidence="1" type="ORF">HLY00_3530</name>
</gene>
<evidence type="ECO:0000313" key="2">
    <source>
        <dbReference type="Proteomes" id="UP000570517"/>
    </source>
</evidence>
<evidence type="ECO:0008006" key="3">
    <source>
        <dbReference type="Google" id="ProtNLM"/>
    </source>
</evidence>
<dbReference type="EMBL" id="JABFYL010000016">
    <property type="protein sequence ID" value="NVN49454.1"/>
    <property type="molecule type" value="Genomic_DNA"/>
</dbReference>
<proteinExistence type="predicted"/>
<dbReference type="SUPFAM" id="SSF51182">
    <property type="entry name" value="RmlC-like cupins"/>
    <property type="match status" value="1"/>
</dbReference>
<dbReference type="PANTHER" id="PTHR36169:SF1">
    <property type="entry name" value="ACETATE KINASE EUTQ"/>
    <property type="match status" value="1"/>
</dbReference>
<sequence>MVSSYQTLFHTRDHAGGVTTSTEAPTFLVTSGFWQTLPQMPLEQYPGTEGFIDDVYANPNGVPMCSGYFELRNTDAPLDYYYDYDEMKIVLEGEFRLENADTGQVQIAKAKDAIFFPKGSRILFSTPDRALAFYVGYRSFAP</sequence>
<dbReference type="InterPro" id="IPR011051">
    <property type="entry name" value="RmlC_Cupin_sf"/>
</dbReference>
<reference evidence="1 2" key="1">
    <citation type="submission" date="2020-05" db="EMBL/GenBank/DDBJ databases">
        <title>Draft genome sequence of Mycobacterium hippocampi DL, isolated from European seabass, Dicentrarchus labrax, reared in fish farms.</title>
        <authorList>
            <person name="Stathopoulou P."/>
            <person name="Asimakis E."/>
            <person name="Tzokas K."/>
            <person name="Batargias C."/>
            <person name="Tsiamis G."/>
        </authorList>
    </citation>
    <scope>NUCLEOTIDE SEQUENCE [LARGE SCALE GENOMIC DNA]</scope>
    <source>
        <strain evidence="1 2">DL</strain>
    </source>
</reference>